<name>C6TDN8_SOYBN</name>
<accession>C6TDN8</accession>
<proteinExistence type="evidence at transcript level"/>
<protein>
    <submittedName>
        <fullName evidence="1">Uncharacterized protein</fullName>
    </submittedName>
</protein>
<organism evidence="1">
    <name type="scientific">Glycine max</name>
    <name type="common">Soybean</name>
    <name type="synonym">Glycine hispida</name>
    <dbReference type="NCBI Taxonomy" id="3847"/>
    <lineage>
        <taxon>Eukaryota</taxon>
        <taxon>Viridiplantae</taxon>
        <taxon>Streptophyta</taxon>
        <taxon>Embryophyta</taxon>
        <taxon>Tracheophyta</taxon>
        <taxon>Spermatophyta</taxon>
        <taxon>Magnoliopsida</taxon>
        <taxon>eudicotyledons</taxon>
        <taxon>Gunneridae</taxon>
        <taxon>Pentapetalae</taxon>
        <taxon>rosids</taxon>
        <taxon>fabids</taxon>
        <taxon>Fabales</taxon>
        <taxon>Fabaceae</taxon>
        <taxon>Papilionoideae</taxon>
        <taxon>50 kb inversion clade</taxon>
        <taxon>NPAAA clade</taxon>
        <taxon>indigoferoid/millettioid clade</taxon>
        <taxon>Phaseoleae</taxon>
        <taxon>Glycine</taxon>
        <taxon>Glycine subgen. Soja</taxon>
    </lineage>
</organism>
<reference evidence="1" key="1">
    <citation type="submission" date="2009-08" db="EMBL/GenBank/DDBJ databases">
        <authorList>
            <person name="Cheung F."/>
            <person name="Xiao Y."/>
            <person name="Chan A."/>
            <person name="Moskal W."/>
            <person name="Town C.D."/>
        </authorList>
    </citation>
    <scope>NUCLEOTIDE SEQUENCE</scope>
</reference>
<dbReference type="AlphaFoldDB" id="C6TDN8"/>
<dbReference type="EMBL" id="BT095699">
    <property type="protein sequence ID" value="ACU19940.1"/>
    <property type="molecule type" value="mRNA"/>
</dbReference>
<sequence length="104" mass="11701">MLLKLLETSFQLEDHLCLYLDGAFLQAHSKLSLFQKNLHSYSHQEHHNSLLPMMPSHELDLDAPQYLFAAPNSNHFFKLTASPTLDAKVPTTLAGLQGPEFNAL</sequence>
<evidence type="ECO:0000313" key="1">
    <source>
        <dbReference type="EMBL" id="ACU19940.1"/>
    </source>
</evidence>